<feature type="compositionally biased region" description="Polar residues" evidence="6">
    <location>
        <begin position="29"/>
        <end position="39"/>
    </location>
</feature>
<feature type="region of interest" description="Disordered" evidence="6">
    <location>
        <begin position="1"/>
        <end position="42"/>
    </location>
</feature>
<evidence type="ECO:0000313" key="9">
    <source>
        <dbReference type="EMBL" id="JAC69139.1"/>
    </source>
</evidence>
<feature type="compositionally biased region" description="Polar residues" evidence="6">
    <location>
        <begin position="1"/>
        <end position="11"/>
    </location>
</feature>
<sequence length="529" mass="55943">MSGVTASQLQPLSVPGPDSPTRSLDPGEQTGNAPKSSSKYKGVHWDKTKSKWVGYIHMKGKKHHLGYFPSEEEAARAYDRESLRCRGYSKNFPRSEYPAKELAAEPETRKTLEKSSRYTGVSWNKLRRKWAARIIIDGRSQHLGHFTNESDAARAYDKVSYQSRGCTKNFPLEDYVDFFEQEKVATSLLLPASPQSSGKTEAQKLPSPGLLLQQQQQAAFQAAQGHLGVHNSHLYFADSVRARSHQEGSQDSAASCDDALKHPSVDLQYRLTLPTDRSQAVPPVSFQLSAAELSAMLSAGQCPAGAQLTSQAGFGTYSPFACAPAVMQATVPGQAAIPPLQPQALSQPSAASQAPPPHLMSYGAALPGLAGLLPISAVKPQQPQQSAGQSLGGHAASFFMPHMVQASHISAGLSSAPPRPQTTPELHAAQHGASTLLAAQSGLLQLPGVLQQAPGFAPSSHHMAQQLQALVLQNYNSAMMAQPIPASFPPAPALVAPASAAQHSPAITVAPVAIKDAGAADPVGLPAAT</sequence>
<evidence type="ECO:0000256" key="4">
    <source>
        <dbReference type="ARBA" id="ARBA00023163"/>
    </source>
</evidence>
<comment type="subcellular location">
    <subcellularLocation>
        <location evidence="1">Nucleus</location>
    </subcellularLocation>
</comment>
<dbReference type="PANTHER" id="PTHR31677:SF107">
    <property type="entry name" value="AP2_ERF DOMAIN TRANSCRIPTION FACTOR"/>
    <property type="match status" value="1"/>
</dbReference>
<dbReference type="GO" id="GO:0003677">
    <property type="term" value="F:DNA binding"/>
    <property type="evidence" value="ECO:0007669"/>
    <property type="project" value="UniProtKB-KW"/>
</dbReference>
<evidence type="ECO:0000313" key="8">
    <source>
        <dbReference type="EMBL" id="JAC62367.1"/>
    </source>
</evidence>
<dbReference type="InterPro" id="IPR016177">
    <property type="entry name" value="DNA-bd_dom_sf"/>
</dbReference>
<dbReference type="InterPro" id="IPR036955">
    <property type="entry name" value="AP2/ERF_dom_sf"/>
</dbReference>
<dbReference type="AlphaFoldDB" id="A0A061REF3"/>
<keyword evidence="5" id="KW-0539">Nucleus</keyword>
<evidence type="ECO:0000256" key="6">
    <source>
        <dbReference type="SAM" id="MobiDB-lite"/>
    </source>
</evidence>
<protein>
    <submittedName>
        <fullName evidence="9">Pathogenesis-related genes transcriptional activator</fullName>
    </submittedName>
</protein>
<evidence type="ECO:0000256" key="2">
    <source>
        <dbReference type="ARBA" id="ARBA00023015"/>
    </source>
</evidence>
<dbReference type="Gene3D" id="3.30.730.10">
    <property type="entry name" value="AP2/ERF domain"/>
    <property type="match status" value="2"/>
</dbReference>
<dbReference type="EMBL" id="GBEZ01024642">
    <property type="protein sequence ID" value="JAC62367.1"/>
    <property type="molecule type" value="Transcribed_RNA"/>
</dbReference>
<feature type="domain" description="AP2/ERF" evidence="7">
    <location>
        <begin position="39"/>
        <end position="98"/>
    </location>
</feature>
<dbReference type="GO" id="GO:0003700">
    <property type="term" value="F:DNA-binding transcription factor activity"/>
    <property type="evidence" value="ECO:0007669"/>
    <property type="project" value="InterPro"/>
</dbReference>
<keyword evidence="2" id="KW-0805">Transcription regulation</keyword>
<feature type="compositionally biased region" description="Low complexity" evidence="6">
    <location>
        <begin position="339"/>
        <end position="353"/>
    </location>
</feature>
<proteinExistence type="predicted"/>
<dbReference type="EMBL" id="GBEZ01017175">
    <property type="protein sequence ID" value="JAC69139.1"/>
    <property type="molecule type" value="Transcribed_RNA"/>
</dbReference>
<keyword evidence="3" id="KW-0238">DNA-binding</keyword>
<evidence type="ECO:0000256" key="3">
    <source>
        <dbReference type="ARBA" id="ARBA00023125"/>
    </source>
</evidence>
<evidence type="ECO:0000259" key="7">
    <source>
        <dbReference type="PROSITE" id="PS51032"/>
    </source>
</evidence>
<dbReference type="SUPFAM" id="SSF54171">
    <property type="entry name" value="DNA-binding domain"/>
    <property type="match status" value="2"/>
</dbReference>
<dbReference type="InterPro" id="IPR001471">
    <property type="entry name" value="AP2/ERF_dom"/>
</dbReference>
<dbReference type="PROSITE" id="PS51032">
    <property type="entry name" value="AP2_ERF"/>
    <property type="match status" value="2"/>
</dbReference>
<dbReference type="PANTHER" id="PTHR31677">
    <property type="entry name" value="AP2 DOMAIN CLASS TRANSCRIPTION FACTOR"/>
    <property type="match status" value="1"/>
</dbReference>
<dbReference type="SMART" id="SM00380">
    <property type="entry name" value="AP2"/>
    <property type="match status" value="1"/>
</dbReference>
<accession>A0A061REF3</accession>
<feature type="region of interest" description="Disordered" evidence="6">
    <location>
        <begin position="339"/>
        <end position="358"/>
    </location>
</feature>
<keyword evidence="4" id="KW-0804">Transcription</keyword>
<reference evidence="9" key="1">
    <citation type="submission" date="2014-05" db="EMBL/GenBank/DDBJ databases">
        <title>The transcriptome of the halophilic microalga Tetraselmis sp. GSL018 isolated from the Great Salt Lake, Utah.</title>
        <authorList>
            <person name="Jinkerson R.E."/>
            <person name="D'Adamo S."/>
            <person name="Posewitz M.C."/>
        </authorList>
    </citation>
    <scope>NUCLEOTIDE SEQUENCE</scope>
    <source>
        <strain evidence="9">GSL018</strain>
    </source>
</reference>
<evidence type="ECO:0000256" key="1">
    <source>
        <dbReference type="ARBA" id="ARBA00004123"/>
    </source>
</evidence>
<organism evidence="9">
    <name type="scientific">Tetraselmis sp. GSL018</name>
    <dbReference type="NCBI Taxonomy" id="582737"/>
    <lineage>
        <taxon>Eukaryota</taxon>
        <taxon>Viridiplantae</taxon>
        <taxon>Chlorophyta</taxon>
        <taxon>core chlorophytes</taxon>
        <taxon>Chlorodendrophyceae</taxon>
        <taxon>Chlorodendrales</taxon>
        <taxon>Chlorodendraceae</taxon>
        <taxon>Tetraselmis</taxon>
    </lineage>
</organism>
<feature type="domain" description="AP2/ERF" evidence="7">
    <location>
        <begin position="117"/>
        <end position="179"/>
    </location>
</feature>
<dbReference type="CDD" id="cd00018">
    <property type="entry name" value="AP2"/>
    <property type="match status" value="1"/>
</dbReference>
<dbReference type="GO" id="GO:0005634">
    <property type="term" value="C:nucleus"/>
    <property type="evidence" value="ECO:0007669"/>
    <property type="project" value="UniProtKB-SubCell"/>
</dbReference>
<name>A0A061REF3_9CHLO</name>
<gene>
    <name evidence="8" type="ORF">TSPGSL018_23552</name>
    <name evidence="9" type="ORF">TSPGSL018_7080</name>
</gene>
<evidence type="ECO:0000256" key="5">
    <source>
        <dbReference type="ARBA" id="ARBA00023242"/>
    </source>
</evidence>